<dbReference type="InterPro" id="IPR027806">
    <property type="entry name" value="HARBI1_dom"/>
</dbReference>
<evidence type="ECO:0000256" key="6">
    <source>
        <dbReference type="ARBA" id="ARBA00022801"/>
    </source>
</evidence>
<dbReference type="OrthoDB" id="6580191at2759"/>
<evidence type="ECO:0000256" key="1">
    <source>
        <dbReference type="ARBA" id="ARBA00001968"/>
    </source>
</evidence>
<evidence type="ECO:0000313" key="9">
    <source>
        <dbReference type="EnsemblMetazoa" id="XP_029341506.1"/>
    </source>
</evidence>
<evidence type="ECO:0000313" key="10">
    <source>
        <dbReference type="Proteomes" id="UP000007819"/>
    </source>
</evidence>
<dbReference type="GO" id="GO:0004518">
    <property type="term" value="F:nuclease activity"/>
    <property type="evidence" value="ECO:0007669"/>
    <property type="project" value="UniProtKB-KW"/>
</dbReference>
<dbReference type="AlphaFoldDB" id="A0A8R2JLQ1"/>
<dbReference type="GO" id="GO:0016787">
    <property type="term" value="F:hydrolase activity"/>
    <property type="evidence" value="ECO:0007669"/>
    <property type="project" value="UniProtKB-KW"/>
</dbReference>
<dbReference type="PANTHER" id="PTHR22930">
    <property type="match status" value="1"/>
</dbReference>
<organism evidence="9 10">
    <name type="scientific">Acyrthosiphon pisum</name>
    <name type="common">Pea aphid</name>
    <dbReference type="NCBI Taxonomy" id="7029"/>
    <lineage>
        <taxon>Eukaryota</taxon>
        <taxon>Metazoa</taxon>
        <taxon>Ecdysozoa</taxon>
        <taxon>Arthropoda</taxon>
        <taxon>Hexapoda</taxon>
        <taxon>Insecta</taxon>
        <taxon>Pterygota</taxon>
        <taxon>Neoptera</taxon>
        <taxon>Paraneoptera</taxon>
        <taxon>Hemiptera</taxon>
        <taxon>Sternorrhyncha</taxon>
        <taxon>Aphidomorpha</taxon>
        <taxon>Aphidoidea</taxon>
        <taxon>Aphididae</taxon>
        <taxon>Macrosiphini</taxon>
        <taxon>Acyrthosiphon</taxon>
    </lineage>
</organism>
<comment type="subcellular location">
    <subcellularLocation>
        <location evidence="2">Nucleus</location>
    </subcellularLocation>
</comment>
<reference evidence="9" key="2">
    <citation type="submission" date="2022-06" db="UniProtKB">
        <authorList>
            <consortium name="EnsemblMetazoa"/>
        </authorList>
    </citation>
    <scope>IDENTIFICATION</scope>
</reference>
<keyword evidence="6" id="KW-0378">Hydrolase</keyword>
<evidence type="ECO:0000256" key="2">
    <source>
        <dbReference type="ARBA" id="ARBA00004123"/>
    </source>
</evidence>
<comment type="similarity">
    <text evidence="3">Belongs to the HARBI1 family.</text>
</comment>
<proteinExistence type="inferred from homology"/>
<name>A0A8R2JLQ1_ACYPI</name>
<dbReference type="Pfam" id="PF13359">
    <property type="entry name" value="DDE_Tnp_4"/>
    <property type="match status" value="1"/>
</dbReference>
<dbReference type="RefSeq" id="XP_029341506.1">
    <property type="nucleotide sequence ID" value="XM_029485646.1"/>
</dbReference>
<keyword evidence="4" id="KW-0540">Nuclease</keyword>
<evidence type="ECO:0000256" key="7">
    <source>
        <dbReference type="ARBA" id="ARBA00023242"/>
    </source>
</evidence>
<accession>A0A8R2JLQ1</accession>
<protein>
    <recommendedName>
        <fullName evidence="8">DDE Tnp4 domain-containing protein</fullName>
    </recommendedName>
</protein>
<sequence length="262" mass="29962">MPQPTVEQFQRVEEKFWRIWNYPNCIGALDGKHCVIEKPPKTGSMYFNYKKEFSIVLLALVDADYKFITVDVGAYGRNSDGGIFRSSFLGQALANGTLNIPPPKSLPLSDVIAPHVIVCDEAFPLTKNTMRPFPGNALENNRENKVYNYRHCRARRVVENAFGILAKKFKIYNRKFNLKPENMDTIILATTVLHNFLRNDICYWQPGELEDTNTPEGLNNLTGVGGNNPREAFIIRENFKQFFVSDGSVPWQWEKAFTTRST</sequence>
<evidence type="ECO:0000256" key="4">
    <source>
        <dbReference type="ARBA" id="ARBA00022722"/>
    </source>
</evidence>
<dbReference type="GeneID" id="103309912"/>
<feature type="domain" description="DDE Tnp4" evidence="8">
    <location>
        <begin position="29"/>
        <end position="195"/>
    </location>
</feature>
<keyword evidence="5" id="KW-0479">Metal-binding</keyword>
<dbReference type="Proteomes" id="UP000007819">
    <property type="component" value="Chromosome X"/>
</dbReference>
<keyword evidence="7" id="KW-0539">Nucleus</keyword>
<dbReference type="GO" id="GO:0046872">
    <property type="term" value="F:metal ion binding"/>
    <property type="evidence" value="ECO:0007669"/>
    <property type="project" value="UniProtKB-KW"/>
</dbReference>
<reference evidence="10" key="1">
    <citation type="submission" date="2010-06" db="EMBL/GenBank/DDBJ databases">
        <authorList>
            <person name="Jiang H."/>
            <person name="Abraham K."/>
            <person name="Ali S."/>
            <person name="Alsbrooks S.L."/>
            <person name="Anim B.N."/>
            <person name="Anosike U.S."/>
            <person name="Attaway T."/>
            <person name="Bandaranaike D.P."/>
            <person name="Battles P.K."/>
            <person name="Bell S.N."/>
            <person name="Bell A.V."/>
            <person name="Beltran B."/>
            <person name="Bickham C."/>
            <person name="Bustamante Y."/>
            <person name="Caleb T."/>
            <person name="Canada A."/>
            <person name="Cardenas V."/>
            <person name="Carter K."/>
            <person name="Chacko J."/>
            <person name="Chandrabose M.N."/>
            <person name="Chavez D."/>
            <person name="Chavez A."/>
            <person name="Chen L."/>
            <person name="Chu H.-S."/>
            <person name="Claassen K.J."/>
            <person name="Cockrell R."/>
            <person name="Collins M."/>
            <person name="Cooper J.A."/>
            <person name="Cree A."/>
            <person name="Curry S.M."/>
            <person name="Da Y."/>
            <person name="Dao M.D."/>
            <person name="Das B."/>
            <person name="Davila M.-L."/>
            <person name="Davy-Carroll L."/>
            <person name="Denson S."/>
            <person name="Dinh H."/>
            <person name="Ebong V.E."/>
            <person name="Edwards J.R."/>
            <person name="Egan A."/>
            <person name="El-Daye J."/>
            <person name="Escobedo L."/>
            <person name="Fernandez S."/>
            <person name="Fernando P.R."/>
            <person name="Flagg N."/>
            <person name="Forbes L.D."/>
            <person name="Fowler R.G."/>
            <person name="Fu Q."/>
            <person name="Gabisi R.A."/>
            <person name="Ganer J."/>
            <person name="Garbino Pronczuk A."/>
            <person name="Garcia R.M."/>
            <person name="Garner T."/>
            <person name="Garrett T.E."/>
            <person name="Gonzalez D.A."/>
            <person name="Hamid H."/>
            <person name="Hawkins E.S."/>
            <person name="Hirani K."/>
            <person name="Hogues M.E."/>
            <person name="Hollins B."/>
            <person name="Hsiao C.-H."/>
            <person name="Jabil R."/>
            <person name="James M.L."/>
            <person name="Jhangiani S.N."/>
            <person name="Johnson B."/>
            <person name="Johnson Q."/>
            <person name="Joshi V."/>
            <person name="Kalu J.B."/>
            <person name="Kam C."/>
            <person name="Kashfia A."/>
            <person name="Keebler J."/>
            <person name="Kisamo H."/>
            <person name="Kovar C.L."/>
            <person name="Lago L.A."/>
            <person name="Lai C.-Y."/>
            <person name="Laidlaw J."/>
            <person name="Lara F."/>
            <person name="Le T.-K."/>
            <person name="Lee S.L."/>
            <person name="Legall F.H."/>
            <person name="Lemon S.J."/>
            <person name="Lewis L.R."/>
            <person name="Li B."/>
            <person name="Liu Y."/>
            <person name="Liu Y.-S."/>
            <person name="Lopez J."/>
            <person name="Lozado R.J."/>
            <person name="Lu J."/>
            <person name="Madu R.C."/>
            <person name="Maheshwari M."/>
            <person name="Maheshwari R."/>
            <person name="Malloy K."/>
            <person name="Martinez E."/>
            <person name="Mathew T."/>
            <person name="Mercado I.C."/>
            <person name="Mercado C."/>
            <person name="Meyer B."/>
            <person name="Montgomery K."/>
            <person name="Morgan M.B."/>
            <person name="Munidasa M."/>
            <person name="Nazareth L.V."/>
            <person name="Nelson J."/>
            <person name="Ng B.M."/>
            <person name="Nguyen N.B."/>
            <person name="Nguyen P.Q."/>
            <person name="Nguyen T."/>
            <person name="Obregon M."/>
            <person name="Okwuonu G.O."/>
            <person name="Onwere C.G."/>
            <person name="Orozco G."/>
            <person name="Parra A."/>
            <person name="Patel S."/>
            <person name="Patil S."/>
            <person name="Perez A."/>
            <person name="Perez Y."/>
            <person name="Pham C."/>
            <person name="Primus E.L."/>
            <person name="Pu L.-L."/>
            <person name="Puazo M."/>
            <person name="Qin X."/>
            <person name="Quiroz J.B."/>
            <person name="Reese J."/>
            <person name="Richards S."/>
            <person name="Rives C.M."/>
            <person name="Robberts R."/>
            <person name="Ruiz S.J."/>
            <person name="Ruiz M.J."/>
            <person name="Santibanez J."/>
            <person name="Schneider B.W."/>
            <person name="Sisson I."/>
            <person name="Smith M."/>
            <person name="Sodergren E."/>
            <person name="Song X.-Z."/>
            <person name="Song B.B."/>
            <person name="Summersgill H."/>
            <person name="Thelus R."/>
            <person name="Thornton R.D."/>
            <person name="Trejos Z.Y."/>
            <person name="Usmani K."/>
            <person name="Vattathil S."/>
            <person name="Villasana D."/>
            <person name="Walker D.L."/>
            <person name="Wang S."/>
            <person name="Wang K."/>
            <person name="White C.S."/>
            <person name="Williams A.C."/>
            <person name="Williamson J."/>
            <person name="Wilson K."/>
            <person name="Woghiren I.O."/>
            <person name="Woodworth J.R."/>
            <person name="Worley K.C."/>
            <person name="Wright R.A."/>
            <person name="Wu W."/>
            <person name="Young L."/>
            <person name="Zhang L."/>
            <person name="Zhang J."/>
            <person name="Zhu Y."/>
            <person name="Muzny D.M."/>
            <person name="Weinstock G."/>
            <person name="Gibbs R.A."/>
        </authorList>
    </citation>
    <scope>NUCLEOTIDE SEQUENCE [LARGE SCALE GENOMIC DNA]</scope>
    <source>
        <strain evidence="10">LSR1</strain>
    </source>
</reference>
<evidence type="ECO:0000256" key="5">
    <source>
        <dbReference type="ARBA" id="ARBA00022723"/>
    </source>
</evidence>
<dbReference type="PANTHER" id="PTHR22930:SF269">
    <property type="entry name" value="NUCLEASE HARBI1-LIKE PROTEIN"/>
    <property type="match status" value="1"/>
</dbReference>
<comment type="cofactor">
    <cofactor evidence="1">
        <name>a divalent metal cation</name>
        <dbReference type="ChEBI" id="CHEBI:60240"/>
    </cofactor>
</comment>
<evidence type="ECO:0000256" key="3">
    <source>
        <dbReference type="ARBA" id="ARBA00006958"/>
    </source>
</evidence>
<dbReference type="InterPro" id="IPR045249">
    <property type="entry name" value="HARBI1-like"/>
</dbReference>
<dbReference type="KEGG" id="api:103309912"/>
<evidence type="ECO:0000259" key="8">
    <source>
        <dbReference type="Pfam" id="PF13359"/>
    </source>
</evidence>
<dbReference type="GO" id="GO:0005634">
    <property type="term" value="C:nucleus"/>
    <property type="evidence" value="ECO:0007669"/>
    <property type="project" value="UniProtKB-SubCell"/>
</dbReference>
<dbReference type="EnsemblMetazoa" id="XM_029485646.1">
    <property type="protein sequence ID" value="XP_029341506.1"/>
    <property type="gene ID" value="LOC103309912"/>
</dbReference>
<keyword evidence="10" id="KW-1185">Reference proteome</keyword>